<reference evidence="6" key="1">
    <citation type="journal article" date="2020" name="Stud. Mycol.">
        <title>101 Dothideomycetes genomes: a test case for predicting lifestyles and emergence of pathogens.</title>
        <authorList>
            <person name="Haridas S."/>
            <person name="Albert R."/>
            <person name="Binder M."/>
            <person name="Bloem J."/>
            <person name="Labutti K."/>
            <person name="Salamov A."/>
            <person name="Andreopoulos B."/>
            <person name="Baker S."/>
            <person name="Barry K."/>
            <person name="Bills G."/>
            <person name="Bluhm B."/>
            <person name="Cannon C."/>
            <person name="Castanera R."/>
            <person name="Culley D."/>
            <person name="Daum C."/>
            <person name="Ezra D."/>
            <person name="Gonzalez J."/>
            <person name="Henrissat B."/>
            <person name="Kuo A."/>
            <person name="Liang C."/>
            <person name="Lipzen A."/>
            <person name="Lutzoni F."/>
            <person name="Magnuson J."/>
            <person name="Mondo S."/>
            <person name="Nolan M."/>
            <person name="Ohm R."/>
            <person name="Pangilinan J."/>
            <person name="Park H.-J."/>
            <person name="Ramirez L."/>
            <person name="Alfaro M."/>
            <person name="Sun H."/>
            <person name="Tritt A."/>
            <person name="Yoshinaga Y."/>
            <person name="Zwiers L.-H."/>
            <person name="Turgeon B."/>
            <person name="Goodwin S."/>
            <person name="Spatafora J."/>
            <person name="Crous P."/>
            <person name="Grigoriev I."/>
        </authorList>
    </citation>
    <scope>NUCLEOTIDE SEQUENCE</scope>
    <source>
        <strain evidence="6">CBS 115976</strain>
    </source>
</reference>
<dbReference type="Proteomes" id="UP000799302">
    <property type="component" value="Unassembled WGS sequence"/>
</dbReference>
<dbReference type="PANTHER" id="PTHR42973">
    <property type="entry name" value="BINDING OXIDOREDUCTASE, PUTATIVE (AFU_ORTHOLOGUE AFUA_1G17690)-RELATED"/>
    <property type="match status" value="1"/>
</dbReference>
<dbReference type="GO" id="GO:0071949">
    <property type="term" value="F:FAD binding"/>
    <property type="evidence" value="ECO:0007669"/>
    <property type="project" value="InterPro"/>
</dbReference>
<dbReference type="OrthoDB" id="415825at2759"/>
<evidence type="ECO:0000256" key="3">
    <source>
        <dbReference type="ARBA" id="ARBA00022827"/>
    </source>
</evidence>
<dbReference type="Gene3D" id="3.40.462.20">
    <property type="match status" value="1"/>
</dbReference>
<keyword evidence="7" id="KW-1185">Reference proteome</keyword>
<evidence type="ECO:0000256" key="2">
    <source>
        <dbReference type="ARBA" id="ARBA00022630"/>
    </source>
</evidence>
<dbReference type="PROSITE" id="PS00862">
    <property type="entry name" value="OX2_COVAL_FAD"/>
    <property type="match status" value="1"/>
</dbReference>
<keyword evidence="4" id="KW-0560">Oxidoreductase</keyword>
<keyword evidence="2" id="KW-0285">Flavoprotein</keyword>
<dbReference type="InterPro" id="IPR016166">
    <property type="entry name" value="FAD-bd_PCMH"/>
</dbReference>
<proteinExistence type="inferred from homology"/>
<feature type="domain" description="FAD-binding PCMH-type" evidence="5">
    <location>
        <begin position="94"/>
        <end position="268"/>
    </location>
</feature>
<dbReference type="InterPro" id="IPR006094">
    <property type="entry name" value="Oxid_FAD_bind_N"/>
</dbReference>
<dbReference type="InterPro" id="IPR036318">
    <property type="entry name" value="FAD-bd_PCMH-like_sf"/>
</dbReference>
<evidence type="ECO:0000256" key="4">
    <source>
        <dbReference type="ARBA" id="ARBA00023002"/>
    </source>
</evidence>
<evidence type="ECO:0000259" key="5">
    <source>
        <dbReference type="PROSITE" id="PS51387"/>
    </source>
</evidence>
<protein>
    <submittedName>
        <fullName evidence="6">FAD-binding domain-containing protein</fullName>
    </submittedName>
</protein>
<dbReference type="PANTHER" id="PTHR42973:SF17">
    <property type="entry name" value="OXIDASE, PUTATIVE (AFU_ORTHOLOGUE AFUA_6G14340)-RELATED"/>
    <property type="match status" value="1"/>
</dbReference>
<dbReference type="InterPro" id="IPR050416">
    <property type="entry name" value="FAD-linked_Oxidoreductase"/>
</dbReference>
<dbReference type="InterPro" id="IPR012951">
    <property type="entry name" value="BBE"/>
</dbReference>
<organism evidence="6 7">
    <name type="scientific">Microthyrium microscopicum</name>
    <dbReference type="NCBI Taxonomy" id="703497"/>
    <lineage>
        <taxon>Eukaryota</taxon>
        <taxon>Fungi</taxon>
        <taxon>Dikarya</taxon>
        <taxon>Ascomycota</taxon>
        <taxon>Pezizomycotina</taxon>
        <taxon>Dothideomycetes</taxon>
        <taxon>Dothideomycetes incertae sedis</taxon>
        <taxon>Microthyriales</taxon>
        <taxon>Microthyriaceae</taxon>
        <taxon>Microthyrium</taxon>
    </lineage>
</organism>
<evidence type="ECO:0000313" key="6">
    <source>
        <dbReference type="EMBL" id="KAF2668898.1"/>
    </source>
</evidence>
<sequence>MFILTEHQTYGKSKVTTNGRKGQPVLRISDRNNSLRHRPRKSGSFGKWMNFAIRNAPSSNTLPACLLSSLPASSVLLRSDPIFGLKTVPYNLAIPVHPLAVVYANSSEDVAAAVKCASKFGKSVQAKSGGHGYANYAYGGGDNETVVVDLRNMKRFVWDATGNWIAHVGAGNLLQDLNKQMSTTNRAFAHGTCPQVGIGGHATMGGLGPASRMWGTALDHIQSATVVLANGTITQASATSNPDLLWAIKGSGASFGIVTQFDIITHAPPSQTVQYSYTFSGLPFSQHAEQFKDWQKLASNTALDRRFSSNAIFTPLGLVISGTFFGNTAEWDALNMTSIFSGASAAHTLVLNNWLGTVGFWAENMGLEVAGWFPNSFYAASLAFTPTTLLSDAAIDSFLAFLDTKSPLSLLWFAIFDVQGGATNDVPMDATAYAHRDTLFYFQPYVSNGLLPLPDSAVQFVTGLMETMTDRTPGLQANGAYPGYIDPRLQGAQQAYWKSNYAKLQQLKATYDPKDTFHNPQSVRLPK</sequence>
<dbReference type="InterPro" id="IPR006093">
    <property type="entry name" value="Oxy_OxRdtase_FAD_BS"/>
</dbReference>
<dbReference type="EMBL" id="MU004236">
    <property type="protein sequence ID" value="KAF2668898.1"/>
    <property type="molecule type" value="Genomic_DNA"/>
</dbReference>
<evidence type="ECO:0000313" key="7">
    <source>
        <dbReference type="Proteomes" id="UP000799302"/>
    </source>
</evidence>
<dbReference type="SUPFAM" id="SSF56176">
    <property type="entry name" value="FAD-binding/transporter-associated domain-like"/>
    <property type="match status" value="1"/>
</dbReference>
<accession>A0A6A6UCQ8</accession>
<dbReference type="Pfam" id="PF01565">
    <property type="entry name" value="FAD_binding_4"/>
    <property type="match status" value="1"/>
</dbReference>
<comment type="similarity">
    <text evidence="1">Belongs to the oxygen-dependent FAD-linked oxidoreductase family.</text>
</comment>
<dbReference type="AlphaFoldDB" id="A0A6A6UCQ8"/>
<dbReference type="InterPro" id="IPR016169">
    <property type="entry name" value="FAD-bd_PCMH_sub2"/>
</dbReference>
<dbReference type="PROSITE" id="PS51387">
    <property type="entry name" value="FAD_PCMH"/>
    <property type="match status" value="1"/>
</dbReference>
<name>A0A6A6UCQ8_9PEZI</name>
<evidence type="ECO:0000256" key="1">
    <source>
        <dbReference type="ARBA" id="ARBA00005466"/>
    </source>
</evidence>
<dbReference type="Pfam" id="PF08031">
    <property type="entry name" value="BBE"/>
    <property type="match status" value="1"/>
</dbReference>
<gene>
    <name evidence="6" type="ORF">BT63DRAFT_480248</name>
</gene>
<dbReference type="GO" id="GO:0016491">
    <property type="term" value="F:oxidoreductase activity"/>
    <property type="evidence" value="ECO:0007669"/>
    <property type="project" value="UniProtKB-KW"/>
</dbReference>
<dbReference type="Gene3D" id="3.30.465.10">
    <property type="match status" value="1"/>
</dbReference>
<keyword evidence="3" id="KW-0274">FAD</keyword>